<dbReference type="InterPro" id="IPR029058">
    <property type="entry name" value="AB_hydrolase_fold"/>
</dbReference>
<dbReference type="SUPFAM" id="SSF53474">
    <property type="entry name" value="alpha/beta-Hydrolases"/>
    <property type="match status" value="1"/>
</dbReference>
<dbReference type="InterPro" id="IPR000073">
    <property type="entry name" value="AB_hydrolase_1"/>
</dbReference>
<dbReference type="InterPro" id="IPR050266">
    <property type="entry name" value="AB_hydrolase_sf"/>
</dbReference>
<comment type="caution">
    <text evidence="2">The sequence shown here is derived from an EMBL/GenBank/DDBJ whole genome shotgun (WGS) entry which is preliminary data.</text>
</comment>
<dbReference type="PANTHER" id="PTHR43798:SF29">
    <property type="entry name" value="AB HYDROLASE-1 DOMAIN-CONTAINING PROTEIN"/>
    <property type="match status" value="1"/>
</dbReference>
<evidence type="ECO:0000259" key="1">
    <source>
        <dbReference type="Pfam" id="PF12697"/>
    </source>
</evidence>
<dbReference type="GO" id="GO:0016787">
    <property type="term" value="F:hydrolase activity"/>
    <property type="evidence" value="ECO:0007669"/>
    <property type="project" value="UniProtKB-KW"/>
</dbReference>
<dbReference type="Proteomes" id="UP000647587">
    <property type="component" value="Unassembled WGS sequence"/>
</dbReference>
<keyword evidence="3" id="KW-1185">Reference proteome</keyword>
<feature type="domain" description="AB hydrolase-1" evidence="1">
    <location>
        <begin position="1"/>
        <end position="219"/>
    </location>
</feature>
<evidence type="ECO:0000313" key="2">
    <source>
        <dbReference type="EMBL" id="GGK22749.1"/>
    </source>
</evidence>
<gene>
    <name evidence="2" type="ORF">GCM10008955_15280</name>
</gene>
<sequence length="226" mass="24242">MLHAYPLSASMWDEQARALGDAGLRVLKPDLPGFGGRDGQMTSLQDTARELLQTLPDEPLALVGLSMGGYLALEMLAQAPGRFSHAVLADTTCRADPPEKQADRLAQAERVLREGPEFLLELARDEHAPATFERIKPMIGAASRPGIAGALRAMAARQDQRQTLEALQVPLLVLVGSDDQITPPDRAQEIAQAGRGELRVLPGAAHLSNLDQPAAFNAALIQFLTS</sequence>
<organism evidence="2 3">
    <name type="scientific">Deinococcus malanensis</name>
    <dbReference type="NCBI Taxonomy" id="1706855"/>
    <lineage>
        <taxon>Bacteria</taxon>
        <taxon>Thermotogati</taxon>
        <taxon>Deinococcota</taxon>
        <taxon>Deinococci</taxon>
        <taxon>Deinococcales</taxon>
        <taxon>Deinococcaceae</taxon>
        <taxon>Deinococcus</taxon>
    </lineage>
</organism>
<evidence type="ECO:0000313" key="3">
    <source>
        <dbReference type="Proteomes" id="UP000647587"/>
    </source>
</evidence>
<dbReference type="Gene3D" id="3.40.50.1820">
    <property type="entry name" value="alpha/beta hydrolase"/>
    <property type="match status" value="1"/>
</dbReference>
<accession>A0ABQ2ERU8</accession>
<keyword evidence="2" id="KW-0378">Hydrolase</keyword>
<dbReference type="Pfam" id="PF12697">
    <property type="entry name" value="Abhydrolase_6"/>
    <property type="match status" value="1"/>
</dbReference>
<protein>
    <submittedName>
        <fullName evidence="2">Beta-ketoadipate enol-lactone hydrolase</fullName>
    </submittedName>
</protein>
<dbReference type="PRINTS" id="PR00111">
    <property type="entry name" value="ABHYDROLASE"/>
</dbReference>
<dbReference type="PANTHER" id="PTHR43798">
    <property type="entry name" value="MONOACYLGLYCEROL LIPASE"/>
    <property type="match status" value="1"/>
</dbReference>
<name>A0ABQ2ERU8_9DEIO</name>
<dbReference type="EMBL" id="BMPP01000005">
    <property type="protein sequence ID" value="GGK22749.1"/>
    <property type="molecule type" value="Genomic_DNA"/>
</dbReference>
<proteinExistence type="predicted"/>
<reference evidence="3" key="1">
    <citation type="journal article" date="2019" name="Int. J. Syst. Evol. Microbiol.">
        <title>The Global Catalogue of Microorganisms (GCM) 10K type strain sequencing project: providing services to taxonomists for standard genome sequencing and annotation.</title>
        <authorList>
            <consortium name="The Broad Institute Genomics Platform"/>
            <consortium name="The Broad Institute Genome Sequencing Center for Infectious Disease"/>
            <person name="Wu L."/>
            <person name="Ma J."/>
        </authorList>
    </citation>
    <scope>NUCLEOTIDE SEQUENCE [LARGE SCALE GENOMIC DNA]</scope>
    <source>
        <strain evidence="3">JCM 30331</strain>
    </source>
</reference>